<dbReference type="InterPro" id="IPR009051">
    <property type="entry name" value="Helical_ferredxn"/>
</dbReference>
<dbReference type="Pfam" id="PF02754">
    <property type="entry name" value="CCG"/>
    <property type="match status" value="2"/>
</dbReference>
<feature type="transmembrane region" description="Helical" evidence="6">
    <location>
        <begin position="108"/>
        <end position="132"/>
    </location>
</feature>
<dbReference type="InterPro" id="IPR004017">
    <property type="entry name" value="Cys_rich_dom"/>
</dbReference>
<evidence type="ECO:0000256" key="5">
    <source>
        <dbReference type="ARBA" id="ARBA00023014"/>
    </source>
</evidence>
<protein>
    <submittedName>
        <fullName evidence="8">Fe-S oxidoreductase</fullName>
    </submittedName>
</protein>
<name>A0A4Q7ZKU0_9ACTN</name>
<sequence length="721" mass="78162">MHAVQIVATVLAAAITVVAVSLAVRAVLKMTAVIRLGQPDPGRFEGKGTRTVTMLKETAGHTRMLKWGVVGAAHWFVMVAFIVLSLLVVEAYFEVVDPDLGLPLVGDLTVFGLVTEIIGVLGVIGIAVLIAIRLRNRPGRGRGLSRFTGSTMWQGYFVEWIIVAVLVCGFLIRGFKAATGHLEFPVWAAPVSHAIGGVLPDWEAGATIVALIKICISMTWLIVVSLNVTMGVAWHRFLAFFNIFFKRSPDKPAGSGLGALKPMTSAGKPLDFEEADPEKDQFGVAHVEQFTWKGLLDFSTCTECGRCQSQCPAWNTGKPLSPKLLVLSLRDHAYAKAPYLLAGGGKDLTGEEKATEDQLKGVDVLAMAESERPLIGGVDEQGVIDPDVLWSCTTCGACVEQCPVDIEHVDHIVDMRRYQVLIESSFPAEAGVMLRNLENKGNPWGAPQNTREDWTKGLDFEVPRVGEVEDFEYLFWVGCAGAFEDRAKKTTRAVATLLHEAGVNYAILGEGETCSGDPARRIGNEFVFQMLAQQNVETLNEAFGDRPTKKIVATCPHCFNTLGNEYEQVGGKFEVVHHTQLLAHLVAEGKLTPVQPVDGGVTYHDPCYLGRHNRVFEAPREVLGTAIEGGLKEMPRNSERSFCCGAGGARMYMEEKIGKRINVERSEEALATGAKTIAVGCPFCYTMISDGVTGKGEQDNVEVVDVASVLLRSIKGDASSA</sequence>
<evidence type="ECO:0000256" key="1">
    <source>
        <dbReference type="ARBA" id="ARBA00022485"/>
    </source>
</evidence>
<accession>A0A4Q7ZKU0</accession>
<dbReference type="GO" id="GO:0046872">
    <property type="term" value="F:metal ion binding"/>
    <property type="evidence" value="ECO:0007669"/>
    <property type="project" value="UniProtKB-KW"/>
</dbReference>
<keyword evidence="2" id="KW-0479">Metal-binding</keyword>
<dbReference type="PANTHER" id="PTHR43255:SF1">
    <property type="entry name" value="IRON-SULFUR-BINDING OXIDOREDUCTASE FADF-RELATED"/>
    <property type="match status" value="1"/>
</dbReference>
<dbReference type="Proteomes" id="UP000292564">
    <property type="component" value="Unassembled WGS sequence"/>
</dbReference>
<dbReference type="InterPro" id="IPR051460">
    <property type="entry name" value="HdrC_iron-sulfur_subunit"/>
</dbReference>
<evidence type="ECO:0000256" key="2">
    <source>
        <dbReference type="ARBA" id="ARBA00022723"/>
    </source>
</evidence>
<dbReference type="GO" id="GO:0005886">
    <property type="term" value="C:plasma membrane"/>
    <property type="evidence" value="ECO:0007669"/>
    <property type="project" value="TreeGrafter"/>
</dbReference>
<evidence type="ECO:0000256" key="4">
    <source>
        <dbReference type="ARBA" id="ARBA00023004"/>
    </source>
</evidence>
<evidence type="ECO:0000256" key="6">
    <source>
        <dbReference type="SAM" id="Phobius"/>
    </source>
</evidence>
<evidence type="ECO:0000313" key="9">
    <source>
        <dbReference type="Proteomes" id="UP000292564"/>
    </source>
</evidence>
<feature type="domain" description="4Fe-4S ferredoxin-type" evidence="7">
    <location>
        <begin position="292"/>
        <end position="322"/>
    </location>
</feature>
<keyword evidence="3" id="KW-0560">Oxidoreductase</keyword>
<dbReference type="SUPFAM" id="SSF46548">
    <property type="entry name" value="alpha-helical ferredoxin"/>
    <property type="match status" value="1"/>
</dbReference>
<reference evidence="8 9" key="1">
    <citation type="submission" date="2019-02" db="EMBL/GenBank/DDBJ databases">
        <title>Sequencing the genomes of 1000 actinobacteria strains.</title>
        <authorList>
            <person name="Klenk H.-P."/>
        </authorList>
    </citation>
    <scope>NUCLEOTIDE SEQUENCE [LARGE SCALE GENOMIC DNA]</scope>
    <source>
        <strain evidence="8 9">DSM 45162</strain>
    </source>
</reference>
<feature type="transmembrane region" description="Helical" evidence="6">
    <location>
        <begin position="64"/>
        <end position="88"/>
    </location>
</feature>
<dbReference type="PROSITE" id="PS51379">
    <property type="entry name" value="4FE4S_FER_2"/>
    <property type="match status" value="2"/>
</dbReference>
<feature type="transmembrane region" description="Helical" evidence="6">
    <location>
        <begin position="153"/>
        <end position="172"/>
    </location>
</feature>
<keyword evidence="6" id="KW-0472">Membrane</keyword>
<dbReference type="PROSITE" id="PS00198">
    <property type="entry name" value="4FE4S_FER_1"/>
    <property type="match status" value="1"/>
</dbReference>
<feature type="domain" description="4Fe-4S ferredoxin-type" evidence="7">
    <location>
        <begin position="380"/>
        <end position="412"/>
    </location>
</feature>
<comment type="caution">
    <text evidence="8">The sequence shown here is derived from an EMBL/GenBank/DDBJ whole genome shotgun (WGS) entry which is preliminary data.</text>
</comment>
<dbReference type="Pfam" id="PF13187">
    <property type="entry name" value="Fer4_9"/>
    <property type="match status" value="1"/>
</dbReference>
<organism evidence="8 9">
    <name type="scientific">Krasilnikovia cinnamomea</name>
    <dbReference type="NCBI Taxonomy" id="349313"/>
    <lineage>
        <taxon>Bacteria</taxon>
        <taxon>Bacillati</taxon>
        <taxon>Actinomycetota</taxon>
        <taxon>Actinomycetes</taxon>
        <taxon>Micromonosporales</taxon>
        <taxon>Micromonosporaceae</taxon>
        <taxon>Krasilnikovia</taxon>
    </lineage>
</organism>
<keyword evidence="6" id="KW-1133">Transmembrane helix</keyword>
<keyword evidence="5" id="KW-0411">Iron-sulfur</keyword>
<evidence type="ECO:0000256" key="3">
    <source>
        <dbReference type="ARBA" id="ARBA00023002"/>
    </source>
</evidence>
<dbReference type="RefSeq" id="WP_130509800.1">
    <property type="nucleotide sequence ID" value="NZ_SHKY01000001.1"/>
</dbReference>
<dbReference type="GO" id="GO:0016491">
    <property type="term" value="F:oxidoreductase activity"/>
    <property type="evidence" value="ECO:0007669"/>
    <property type="project" value="UniProtKB-KW"/>
</dbReference>
<gene>
    <name evidence="8" type="ORF">EV385_2746</name>
</gene>
<keyword evidence="6" id="KW-0812">Transmembrane</keyword>
<dbReference type="InterPro" id="IPR017900">
    <property type="entry name" value="4Fe4S_Fe_S_CS"/>
</dbReference>
<keyword evidence="9" id="KW-1185">Reference proteome</keyword>
<proteinExistence type="predicted"/>
<dbReference type="GO" id="GO:0051539">
    <property type="term" value="F:4 iron, 4 sulfur cluster binding"/>
    <property type="evidence" value="ECO:0007669"/>
    <property type="project" value="UniProtKB-KW"/>
</dbReference>
<dbReference type="InterPro" id="IPR017896">
    <property type="entry name" value="4Fe4S_Fe-S-bd"/>
</dbReference>
<dbReference type="OrthoDB" id="9794954at2"/>
<dbReference type="Gene3D" id="1.10.1060.10">
    <property type="entry name" value="Alpha-helical ferredoxin"/>
    <property type="match status" value="1"/>
</dbReference>
<evidence type="ECO:0000313" key="8">
    <source>
        <dbReference type="EMBL" id="RZU50953.1"/>
    </source>
</evidence>
<feature type="transmembrane region" description="Helical" evidence="6">
    <location>
        <begin position="6"/>
        <end position="28"/>
    </location>
</feature>
<dbReference type="EMBL" id="SHKY01000001">
    <property type="protein sequence ID" value="RZU50953.1"/>
    <property type="molecule type" value="Genomic_DNA"/>
</dbReference>
<keyword evidence="4" id="KW-0408">Iron</keyword>
<evidence type="ECO:0000259" key="7">
    <source>
        <dbReference type="PROSITE" id="PS51379"/>
    </source>
</evidence>
<dbReference type="AlphaFoldDB" id="A0A4Q7ZKU0"/>
<dbReference type="Gene3D" id="1.20.950.20">
    <property type="entry name" value="Transmembrane di-heme cytochromes, Chain C"/>
    <property type="match status" value="1"/>
</dbReference>
<keyword evidence="1" id="KW-0004">4Fe-4S</keyword>
<dbReference type="PANTHER" id="PTHR43255">
    <property type="entry name" value="IRON-SULFUR-BINDING OXIDOREDUCTASE FADF-RELATED-RELATED"/>
    <property type="match status" value="1"/>
</dbReference>